<accession>A0AAD7ZW38</accession>
<feature type="compositionally biased region" description="Low complexity" evidence="1">
    <location>
        <begin position="966"/>
        <end position="980"/>
    </location>
</feature>
<reference evidence="3" key="2">
    <citation type="submission" date="2023-05" db="EMBL/GenBank/DDBJ databases">
        <authorList>
            <person name="Fouks B."/>
        </authorList>
    </citation>
    <scope>NUCLEOTIDE SEQUENCE</scope>
    <source>
        <strain evidence="3">Stay&amp;Tobe</strain>
        <tissue evidence="3">Testes</tissue>
    </source>
</reference>
<keyword evidence="4" id="KW-1185">Reference proteome</keyword>
<gene>
    <name evidence="3" type="ORF">L9F63_018817</name>
</gene>
<dbReference type="InterPro" id="IPR013320">
    <property type="entry name" value="ConA-like_dom_sf"/>
</dbReference>
<feature type="non-terminal residue" evidence="3">
    <location>
        <position position="1"/>
    </location>
</feature>
<feature type="compositionally biased region" description="Polar residues" evidence="1">
    <location>
        <begin position="981"/>
        <end position="999"/>
    </location>
</feature>
<dbReference type="GO" id="GO:0008104">
    <property type="term" value="P:intracellular protein localization"/>
    <property type="evidence" value="ECO:0007669"/>
    <property type="project" value="TreeGrafter"/>
</dbReference>
<dbReference type="GO" id="GO:0016020">
    <property type="term" value="C:membrane"/>
    <property type="evidence" value="ECO:0007669"/>
    <property type="project" value="TreeGrafter"/>
</dbReference>
<dbReference type="Proteomes" id="UP001233999">
    <property type="component" value="Unassembled WGS sequence"/>
</dbReference>
<evidence type="ECO:0000313" key="3">
    <source>
        <dbReference type="EMBL" id="KAJ9587745.1"/>
    </source>
</evidence>
<evidence type="ECO:0000256" key="1">
    <source>
        <dbReference type="SAM" id="MobiDB-lite"/>
    </source>
</evidence>
<proteinExistence type="predicted"/>
<dbReference type="InterPro" id="IPR050865">
    <property type="entry name" value="BEACH_Domain"/>
</dbReference>
<dbReference type="Gene3D" id="2.60.120.200">
    <property type="match status" value="1"/>
</dbReference>
<name>A0AAD7ZW38_DIPPU</name>
<dbReference type="PANTHER" id="PTHR13743:SF112">
    <property type="entry name" value="BEACH DOMAIN-CONTAINING PROTEIN"/>
    <property type="match status" value="1"/>
</dbReference>
<reference evidence="3" key="1">
    <citation type="journal article" date="2023" name="IScience">
        <title>Live-bearing cockroach genome reveals convergent evolutionary mechanisms linked to viviparity in insects and beyond.</title>
        <authorList>
            <person name="Fouks B."/>
            <person name="Harrison M.C."/>
            <person name="Mikhailova A.A."/>
            <person name="Marchal E."/>
            <person name="English S."/>
            <person name="Carruthers M."/>
            <person name="Jennings E.C."/>
            <person name="Chiamaka E.L."/>
            <person name="Frigard R.A."/>
            <person name="Pippel M."/>
            <person name="Attardo G.M."/>
            <person name="Benoit J.B."/>
            <person name="Bornberg-Bauer E."/>
            <person name="Tobe S.S."/>
        </authorList>
    </citation>
    <scope>NUCLEOTIDE SEQUENCE</scope>
    <source>
        <strain evidence="3">Stay&amp;Tobe</strain>
    </source>
</reference>
<comment type="caution">
    <text evidence="3">The sequence shown here is derived from an EMBL/GenBank/DDBJ whole genome shotgun (WGS) entry which is preliminary data.</text>
</comment>
<protein>
    <recommendedName>
        <fullName evidence="2">DUF4704 domain-containing protein</fullName>
    </recommendedName>
</protein>
<evidence type="ECO:0000259" key="2">
    <source>
        <dbReference type="Pfam" id="PF15787"/>
    </source>
</evidence>
<dbReference type="InterPro" id="IPR031570">
    <property type="entry name" value="NBEA/BDCP_DUF4704"/>
</dbReference>
<dbReference type="GO" id="GO:0019901">
    <property type="term" value="F:protein kinase binding"/>
    <property type="evidence" value="ECO:0007669"/>
    <property type="project" value="TreeGrafter"/>
</dbReference>
<dbReference type="EMBL" id="JASPKZ010006066">
    <property type="protein sequence ID" value="KAJ9587745.1"/>
    <property type="molecule type" value="Genomic_DNA"/>
</dbReference>
<feature type="domain" description="DUF4704" evidence="2">
    <location>
        <begin position="416"/>
        <end position="707"/>
    </location>
</feature>
<dbReference type="SUPFAM" id="SSF49899">
    <property type="entry name" value="Concanavalin A-like lectins/glucanases"/>
    <property type="match status" value="1"/>
</dbReference>
<feature type="region of interest" description="Disordered" evidence="1">
    <location>
        <begin position="966"/>
        <end position="1008"/>
    </location>
</feature>
<organism evidence="3 4">
    <name type="scientific">Diploptera punctata</name>
    <name type="common">Pacific beetle cockroach</name>
    <dbReference type="NCBI Taxonomy" id="6984"/>
    <lineage>
        <taxon>Eukaryota</taxon>
        <taxon>Metazoa</taxon>
        <taxon>Ecdysozoa</taxon>
        <taxon>Arthropoda</taxon>
        <taxon>Hexapoda</taxon>
        <taxon>Insecta</taxon>
        <taxon>Pterygota</taxon>
        <taxon>Neoptera</taxon>
        <taxon>Polyneoptera</taxon>
        <taxon>Dictyoptera</taxon>
        <taxon>Blattodea</taxon>
        <taxon>Blaberoidea</taxon>
        <taxon>Blaberidae</taxon>
        <taxon>Diplopterinae</taxon>
        <taxon>Diploptera</taxon>
    </lineage>
</organism>
<dbReference type="PANTHER" id="PTHR13743">
    <property type="entry name" value="BEIGE/BEACH-RELATED"/>
    <property type="match status" value="1"/>
</dbReference>
<evidence type="ECO:0000313" key="4">
    <source>
        <dbReference type="Proteomes" id="UP001233999"/>
    </source>
</evidence>
<dbReference type="Pfam" id="PF16057">
    <property type="entry name" value="DUF4800"/>
    <property type="match status" value="1"/>
</dbReference>
<dbReference type="GO" id="GO:0005829">
    <property type="term" value="C:cytosol"/>
    <property type="evidence" value="ECO:0007669"/>
    <property type="project" value="TreeGrafter"/>
</dbReference>
<dbReference type="Pfam" id="PF15787">
    <property type="entry name" value="DUF4704"/>
    <property type="match status" value="1"/>
</dbReference>
<sequence>NADVLLAMVRWLADIDADNQQWLASAVLCGHSSKTLSCERGVILAVCQVLEQHNKLSQKAANELIKLLEVLASHSITSYELKQMLLLLREDAHDKFPYRVQLLHAVSSVARKGEYLECNSYFDIQRDSDGISVPGIKKWPGAGYGFSFHCWVRLDNVDEQPVSPTNYRRQLFNLLTSGGTGLEVFFRPDGALVVGINTKKEFLTASVSDFPLLDGQWHCLDICHIAARRPFGQNQLTVYIDGIQRMVAGVKSPAMTESFTFCTIGSVVQRHTNTASTESKSGERGGMMDRGLLPSLMNQVPNYFTLPLRSTTPMDPNVKSFPAGMQDTIWGMPTSLKGQVGLACLFHEALSVQQVKMLYEGGPNCQALFALDDAAEFMELTSKLVFCFSPAAYFNNLCLDLAPSNKYDGHVMAAHCQTYSIKVSLKGRNGVGGVHVLFPILENASKSDEGPDLSFLSPTVEKECRLIEGRSGSVDSDEWEILPSSSYSDWKLEQNPVSGFLSLLKNIIAGSPINQEQLLKNNGLAIVGVLLTKRLPSMVEFMNFEIKFILLGISQHGLLIEMSREVPNPVLLRSLYQHILFNFKIWSRSQFHIRIGHVQYISTVIKDDRKYFRKRYGIQFLLDVIRQYYSTCAVLSSDDSKTIRVSLLGLIKYYMQKELNVKEVAAVLGFLSSVKDETLLLEVLDMLISYMDSKTCKDQIFLLLFEPHAGDTLYCLFVDKNYSMEFKYKLLKSSGVLLRSDRVYERNKARLRLFSGSSSVGMYPGLIAMLQDQSISLEVTSMLLDQILSTDTSAAYAGALSLLHSLSLSDLELKLEAARRILTATFMKSNATHLLAKQVGWQDCITRLLVKRPISTPEQELSSPLPDLMSFDEDNLELEPASVSKHVTVFENEIKEVAETVTNAVADNIHYAADNISSAVASAYSVFRQKTVEMQESLEELASPRPVRTPQLLASLGLDLDTISLSNRSGSSSSTEDLSSPNQTTSNKDNVSITSAQSNNEEEIEERPAMSVALKQWKEVDAEKLLDQEEELCYLVVNILFTVMWRGLDGASKEAWKERGEVMACINLLGLNNELYCSHLQLKLRILEMGVQASLSDLRDVGQTMALSTHAENAVQLMRWIYDLVVLDPNEDTSKKASTKLLDGVLGLLDTLLVFQEGPAEEWTEMAKLAFGILLSCAANSNLELCAMATAKLHALIQTRNMKDPEEGGYLLYFINCIVQKTIESDNQEHYSFLIPVVKALLEKLNTVLGLASYVPDLPQTQAGPAFFDDFQLYCQQIQWRSFMEKKVGIDNYFLIN</sequence>